<dbReference type="Pfam" id="PF02954">
    <property type="entry name" value="HTH_8"/>
    <property type="match status" value="1"/>
</dbReference>
<gene>
    <name evidence="7" type="ORF">GHK86_03395</name>
</gene>
<dbReference type="SUPFAM" id="SSF46689">
    <property type="entry name" value="Homeodomain-like"/>
    <property type="match status" value="1"/>
</dbReference>
<evidence type="ECO:0000256" key="1">
    <source>
        <dbReference type="ARBA" id="ARBA00022741"/>
    </source>
</evidence>
<dbReference type="Proteomes" id="UP000437736">
    <property type="component" value="Unassembled WGS sequence"/>
</dbReference>
<evidence type="ECO:0000259" key="6">
    <source>
        <dbReference type="PROSITE" id="PS50045"/>
    </source>
</evidence>
<evidence type="ECO:0000256" key="4">
    <source>
        <dbReference type="ARBA" id="ARBA00023125"/>
    </source>
</evidence>
<dbReference type="Gene3D" id="1.10.8.60">
    <property type="match status" value="1"/>
</dbReference>
<evidence type="ECO:0000313" key="7">
    <source>
        <dbReference type="EMBL" id="MST31773.1"/>
    </source>
</evidence>
<dbReference type="PANTHER" id="PTHR32071">
    <property type="entry name" value="TRANSCRIPTIONAL REGULATORY PROTEIN"/>
    <property type="match status" value="1"/>
</dbReference>
<proteinExistence type="predicted"/>
<keyword evidence="3" id="KW-0805">Transcription regulation</keyword>
<name>A0ABW9QPZ8_9ACTN</name>
<dbReference type="InterPro" id="IPR002197">
    <property type="entry name" value="HTH_Fis"/>
</dbReference>
<dbReference type="PANTHER" id="PTHR32071:SF122">
    <property type="entry name" value="SIGMA FACTOR"/>
    <property type="match status" value="1"/>
</dbReference>
<keyword evidence="4" id="KW-0238">DNA-binding</keyword>
<dbReference type="Gene3D" id="1.10.10.60">
    <property type="entry name" value="Homeodomain-like"/>
    <property type="match status" value="1"/>
</dbReference>
<dbReference type="PROSITE" id="PS50045">
    <property type="entry name" value="SIGMA54_INTERACT_4"/>
    <property type="match status" value="1"/>
</dbReference>
<dbReference type="InterPro" id="IPR058031">
    <property type="entry name" value="AAA_lid_NorR"/>
</dbReference>
<keyword evidence="1" id="KW-0547">Nucleotide-binding</keyword>
<sequence length="596" mass="63509">MSAGAAAPRGSQTLEQVKLEVASGGEPRADVVRDRILISWRRSRLWGVEPDALDPPYDQGVELDTMLGRAARPVLDRLAAALSGTAMSVLLTDRHGRVLERRVSDASLARHLDHIHLAPGFSYSEEHVGTNGIGSAIESREPFFVAGAEHFVHPLSGVSCAGAPIFHPVSGRLEGVIDLTCRAQDATPLMAILATEAAADIANEILDQVSSAERALLRAFLSANRRAGRAVVAVSKDLVMTNTAAAALLERADHVLLADRAAEIARQGRTHGDVLLSSGEQARLRLETVEGSPGLVLEVTLAKRARGETARAAAPPGRACPELAGSSGAWATTWATVEQCCRSGERLLVTGEAGTGKLALLVAAHRSWRQDRPLTVLDVAELGVDGALARLGRAPECCGTMLLRHLGATDPRSQVALLRAAWGLPRASVWVAATTAARSDGVSDLGPEVAGFFDQVVTVPPLRHRIEDLRELVPALLDRRVGQDRVRVEPAALNALLRHPWPGNVAELDRTLASALGRRPTGPIRLEDLPGSVHCTTARVLSGLEAVERDMIVRALVDCGGDKLLAASRLGISRATIYRKIRGYGILLEQEAHRAD</sequence>
<evidence type="ECO:0000256" key="5">
    <source>
        <dbReference type="ARBA" id="ARBA00023163"/>
    </source>
</evidence>
<protein>
    <submittedName>
        <fullName evidence="7">GAF domain-containing protein</fullName>
    </submittedName>
</protein>
<accession>A0ABW9QPZ8</accession>
<evidence type="ECO:0000313" key="8">
    <source>
        <dbReference type="Proteomes" id="UP000437736"/>
    </source>
</evidence>
<keyword evidence="2" id="KW-0067">ATP-binding</keyword>
<dbReference type="InterPro" id="IPR003018">
    <property type="entry name" value="GAF"/>
</dbReference>
<dbReference type="PRINTS" id="PR01590">
    <property type="entry name" value="HTHFIS"/>
</dbReference>
<keyword evidence="5" id="KW-0804">Transcription</keyword>
<feature type="domain" description="Sigma-54 factor interaction" evidence="6">
    <location>
        <begin position="323"/>
        <end position="517"/>
    </location>
</feature>
<dbReference type="SUPFAM" id="SSF52540">
    <property type="entry name" value="P-loop containing nucleoside triphosphate hydrolases"/>
    <property type="match status" value="1"/>
</dbReference>
<comment type="caution">
    <text evidence="7">The sequence shown here is derived from an EMBL/GenBank/DDBJ whole genome shotgun (WGS) entry which is preliminary data.</text>
</comment>
<dbReference type="InterPro" id="IPR029016">
    <property type="entry name" value="GAF-like_dom_sf"/>
</dbReference>
<dbReference type="Gene3D" id="3.40.50.300">
    <property type="entry name" value="P-loop containing nucleotide triphosphate hydrolases"/>
    <property type="match status" value="1"/>
</dbReference>
<dbReference type="EMBL" id="WJHE01000130">
    <property type="protein sequence ID" value="MST31773.1"/>
    <property type="molecule type" value="Genomic_DNA"/>
</dbReference>
<evidence type="ECO:0000256" key="3">
    <source>
        <dbReference type="ARBA" id="ARBA00023015"/>
    </source>
</evidence>
<keyword evidence="8" id="KW-1185">Reference proteome</keyword>
<dbReference type="InterPro" id="IPR009057">
    <property type="entry name" value="Homeodomain-like_sf"/>
</dbReference>
<evidence type="ECO:0000256" key="2">
    <source>
        <dbReference type="ARBA" id="ARBA00022840"/>
    </source>
</evidence>
<dbReference type="InterPro" id="IPR027417">
    <property type="entry name" value="P-loop_NTPase"/>
</dbReference>
<dbReference type="Pfam" id="PF01590">
    <property type="entry name" value="GAF"/>
    <property type="match status" value="1"/>
</dbReference>
<dbReference type="Gene3D" id="3.30.450.40">
    <property type="match status" value="1"/>
</dbReference>
<organism evidence="7 8">
    <name type="scientific">Acidiferrimicrobium australe</name>
    <dbReference type="NCBI Taxonomy" id="2664430"/>
    <lineage>
        <taxon>Bacteria</taxon>
        <taxon>Bacillati</taxon>
        <taxon>Actinomycetota</taxon>
        <taxon>Acidimicrobiia</taxon>
        <taxon>Acidimicrobiales</taxon>
        <taxon>Acidimicrobiaceae</taxon>
        <taxon>Acidiferrimicrobium</taxon>
    </lineage>
</organism>
<dbReference type="Pfam" id="PF25601">
    <property type="entry name" value="AAA_lid_14"/>
    <property type="match status" value="1"/>
</dbReference>
<reference evidence="7 8" key="1">
    <citation type="submission" date="2019-11" db="EMBL/GenBank/DDBJ databases">
        <title>Acidiferrimicrobium australis gen. nov., sp. nov., an acidophilic and obligately heterotrophic, member of the Actinobacteria that catalyses dissimilatory oxido- reduction of iron isolated from metal-rich acidic water in Chile.</title>
        <authorList>
            <person name="Gonzalez D."/>
            <person name="Huber K."/>
            <person name="Hedrich S."/>
            <person name="Rojas-Villalobos C."/>
            <person name="Quatrini R."/>
            <person name="Dinamarca M.A."/>
            <person name="Schwarz A."/>
            <person name="Canales C."/>
            <person name="Nancucheo I."/>
        </authorList>
    </citation>
    <scope>NUCLEOTIDE SEQUENCE [LARGE SCALE GENOMIC DNA]</scope>
    <source>
        <strain evidence="7 8">USS-CCA1</strain>
    </source>
</reference>
<dbReference type="InterPro" id="IPR002078">
    <property type="entry name" value="Sigma_54_int"/>
</dbReference>